<dbReference type="AlphaFoldDB" id="A0A9W4U8Y3"/>
<organism evidence="3 4">
    <name type="scientific">Periconia digitata</name>
    <dbReference type="NCBI Taxonomy" id="1303443"/>
    <lineage>
        <taxon>Eukaryota</taxon>
        <taxon>Fungi</taxon>
        <taxon>Dikarya</taxon>
        <taxon>Ascomycota</taxon>
        <taxon>Pezizomycotina</taxon>
        <taxon>Dothideomycetes</taxon>
        <taxon>Pleosporomycetidae</taxon>
        <taxon>Pleosporales</taxon>
        <taxon>Massarineae</taxon>
        <taxon>Periconiaceae</taxon>
        <taxon>Periconia</taxon>
    </lineage>
</organism>
<gene>
    <name evidence="3" type="ORF">PDIGIT_LOCUS4246</name>
</gene>
<feature type="region of interest" description="Disordered" evidence="2">
    <location>
        <begin position="357"/>
        <end position="383"/>
    </location>
</feature>
<proteinExistence type="predicted"/>
<accession>A0A9W4U8Y3</accession>
<feature type="coiled-coil region" evidence="1">
    <location>
        <begin position="314"/>
        <end position="345"/>
    </location>
</feature>
<evidence type="ECO:0000313" key="3">
    <source>
        <dbReference type="EMBL" id="CAI6330478.1"/>
    </source>
</evidence>
<evidence type="ECO:0000313" key="4">
    <source>
        <dbReference type="Proteomes" id="UP001152607"/>
    </source>
</evidence>
<evidence type="ECO:0000256" key="1">
    <source>
        <dbReference type="SAM" id="Coils"/>
    </source>
</evidence>
<protein>
    <submittedName>
        <fullName evidence="3">Uncharacterized protein</fullName>
    </submittedName>
</protein>
<feature type="compositionally biased region" description="Acidic residues" evidence="2">
    <location>
        <begin position="357"/>
        <end position="375"/>
    </location>
</feature>
<sequence length="389" mass="44256">MSSPSSLLKRPRWASLLRQRDYLTLITEVLDRESSRYGNSALFSAQEYPVLLRSCIHILASSSPVVLAAIEGTLSRRLLTDPQLQEQYAVISNQAHIQPSIYMHELVDDDGIAPTFAQFMRVRDAVMRYVDVENQGNGEFAWQVDNTTAPQVTRSASDTGYRKYLSSQRVFRSDTRVETLYKLCSGILWRCSIVATEQERSTPLLFPPAECGYSIDSHKRLAQHRLRRSSNYAMNLVEDICSHLFATREFGQRFSMHGHIIYLIYREEQAAIAEILFSGLLDVWVDDGGGFNAYPAGRSVASIKNVNRQKWMELERWVREHSELVSNLNELRERTEADVKRVRDEVGDAWIVALESSGDEGESGDREYVEDEGESGDTSVESQLSLFHI</sequence>
<name>A0A9W4U8Y3_9PLEO</name>
<keyword evidence="4" id="KW-1185">Reference proteome</keyword>
<dbReference type="EMBL" id="CAOQHR010000002">
    <property type="protein sequence ID" value="CAI6330478.1"/>
    <property type="molecule type" value="Genomic_DNA"/>
</dbReference>
<comment type="caution">
    <text evidence="3">The sequence shown here is derived from an EMBL/GenBank/DDBJ whole genome shotgun (WGS) entry which is preliminary data.</text>
</comment>
<evidence type="ECO:0000256" key="2">
    <source>
        <dbReference type="SAM" id="MobiDB-lite"/>
    </source>
</evidence>
<reference evidence="3" key="1">
    <citation type="submission" date="2023-01" db="EMBL/GenBank/DDBJ databases">
        <authorList>
            <person name="Van Ghelder C."/>
            <person name="Rancurel C."/>
        </authorList>
    </citation>
    <scope>NUCLEOTIDE SEQUENCE</scope>
    <source>
        <strain evidence="3">CNCM I-4278</strain>
    </source>
</reference>
<dbReference type="OrthoDB" id="3440338at2759"/>
<dbReference type="Proteomes" id="UP001152607">
    <property type="component" value="Unassembled WGS sequence"/>
</dbReference>
<keyword evidence="1" id="KW-0175">Coiled coil</keyword>